<keyword evidence="1" id="KW-1133">Transmembrane helix</keyword>
<feature type="transmembrane region" description="Helical" evidence="1">
    <location>
        <begin position="27"/>
        <end position="50"/>
    </location>
</feature>
<evidence type="ECO:0000313" key="3">
    <source>
        <dbReference type="Proteomes" id="UP001217089"/>
    </source>
</evidence>
<dbReference type="Proteomes" id="UP001217089">
    <property type="component" value="Unassembled WGS sequence"/>
</dbReference>
<reference evidence="2 3" key="1">
    <citation type="submission" date="2022-12" db="EMBL/GenBank/DDBJ databases">
        <title>Chromosome-level genome of Tegillarca granosa.</title>
        <authorList>
            <person name="Kim J."/>
        </authorList>
    </citation>
    <scope>NUCLEOTIDE SEQUENCE [LARGE SCALE GENOMIC DNA]</scope>
    <source>
        <strain evidence="2">Teg-2019</strain>
        <tissue evidence="2">Adductor muscle</tissue>
    </source>
</reference>
<proteinExistence type="predicted"/>
<keyword evidence="1" id="KW-0812">Transmembrane</keyword>
<keyword evidence="3" id="KW-1185">Reference proteome</keyword>
<sequence length="96" mass="11363">MSIFSHILGTLQKYLCKQYCFTKLMDLLVHVVANLGIQQYLFSALSLVLYQNDYVVPCKFTVQHMPCTLFIFYMVICYLQIFLLYYTHLLVTFVNK</sequence>
<feature type="transmembrane region" description="Helical" evidence="1">
    <location>
        <begin position="70"/>
        <end position="94"/>
    </location>
</feature>
<name>A0ABQ9E629_TEGGR</name>
<gene>
    <name evidence="2" type="ORF">KUTeg_023834</name>
</gene>
<protein>
    <submittedName>
        <fullName evidence="2">Uncharacterized protein</fullName>
    </submittedName>
</protein>
<evidence type="ECO:0000313" key="2">
    <source>
        <dbReference type="EMBL" id="KAJ8299774.1"/>
    </source>
</evidence>
<keyword evidence="1" id="KW-0472">Membrane</keyword>
<accession>A0ABQ9E629</accession>
<organism evidence="2 3">
    <name type="scientific">Tegillarca granosa</name>
    <name type="common">Malaysian cockle</name>
    <name type="synonym">Anadara granosa</name>
    <dbReference type="NCBI Taxonomy" id="220873"/>
    <lineage>
        <taxon>Eukaryota</taxon>
        <taxon>Metazoa</taxon>
        <taxon>Spiralia</taxon>
        <taxon>Lophotrochozoa</taxon>
        <taxon>Mollusca</taxon>
        <taxon>Bivalvia</taxon>
        <taxon>Autobranchia</taxon>
        <taxon>Pteriomorphia</taxon>
        <taxon>Arcoida</taxon>
        <taxon>Arcoidea</taxon>
        <taxon>Arcidae</taxon>
        <taxon>Tegillarca</taxon>
    </lineage>
</organism>
<comment type="caution">
    <text evidence="2">The sequence shown here is derived from an EMBL/GenBank/DDBJ whole genome shotgun (WGS) entry which is preliminary data.</text>
</comment>
<evidence type="ECO:0000256" key="1">
    <source>
        <dbReference type="SAM" id="Phobius"/>
    </source>
</evidence>
<dbReference type="EMBL" id="JARBDR010000921">
    <property type="protein sequence ID" value="KAJ8299774.1"/>
    <property type="molecule type" value="Genomic_DNA"/>
</dbReference>